<dbReference type="PRINTS" id="PR00080">
    <property type="entry name" value="SDRFAMILY"/>
</dbReference>
<dbReference type="NCBIfam" id="NF004825">
    <property type="entry name" value="PRK06181.1"/>
    <property type="match status" value="1"/>
</dbReference>
<gene>
    <name evidence="5" type="ORF">DI598_11910</name>
</gene>
<dbReference type="Gene3D" id="3.40.50.720">
    <property type="entry name" value="NAD(P)-binding Rossmann-like Domain"/>
    <property type="match status" value="1"/>
</dbReference>
<dbReference type="InterPro" id="IPR020904">
    <property type="entry name" value="Sc_DH/Rdtase_CS"/>
</dbReference>
<name>A0A2W5EZ36_9SPHI</name>
<feature type="domain" description="Ketoreductase" evidence="4">
    <location>
        <begin position="7"/>
        <end position="184"/>
    </location>
</feature>
<dbReference type="PANTHER" id="PTHR44196:SF1">
    <property type="entry name" value="DEHYDROGENASE_REDUCTASE SDR FAMILY MEMBER 7B"/>
    <property type="match status" value="1"/>
</dbReference>
<dbReference type="PRINTS" id="PR00081">
    <property type="entry name" value="GDHRDH"/>
</dbReference>
<dbReference type="InterPro" id="IPR002347">
    <property type="entry name" value="SDR_fam"/>
</dbReference>
<organism evidence="5 6">
    <name type="scientific">Pseudopedobacter saltans</name>
    <dbReference type="NCBI Taxonomy" id="151895"/>
    <lineage>
        <taxon>Bacteria</taxon>
        <taxon>Pseudomonadati</taxon>
        <taxon>Bacteroidota</taxon>
        <taxon>Sphingobacteriia</taxon>
        <taxon>Sphingobacteriales</taxon>
        <taxon>Sphingobacteriaceae</taxon>
        <taxon>Pseudopedobacter</taxon>
    </lineage>
</organism>
<dbReference type="AlphaFoldDB" id="A0A2W5EZ36"/>
<dbReference type="SUPFAM" id="SSF51735">
    <property type="entry name" value="NAD(P)-binding Rossmann-fold domains"/>
    <property type="match status" value="1"/>
</dbReference>
<reference evidence="5 6" key="1">
    <citation type="submission" date="2017-11" db="EMBL/GenBank/DDBJ databases">
        <title>Infants hospitalized years apart are colonized by the same room-sourced microbial strains.</title>
        <authorList>
            <person name="Brooks B."/>
            <person name="Olm M.R."/>
            <person name="Firek B.A."/>
            <person name="Baker R."/>
            <person name="Thomas B.C."/>
            <person name="Morowitz M.J."/>
            <person name="Banfield J.F."/>
        </authorList>
    </citation>
    <scope>NUCLEOTIDE SEQUENCE [LARGE SCALE GENOMIC DNA]</scope>
    <source>
        <strain evidence="5">S2_009_000_R2_76</strain>
    </source>
</reference>
<evidence type="ECO:0000259" key="4">
    <source>
        <dbReference type="SMART" id="SM00822"/>
    </source>
</evidence>
<dbReference type="SMART" id="SM00822">
    <property type="entry name" value="PKS_KR"/>
    <property type="match status" value="1"/>
</dbReference>
<proteinExistence type="inferred from homology"/>
<dbReference type="InterPro" id="IPR036291">
    <property type="entry name" value="NAD(P)-bd_dom_sf"/>
</dbReference>
<evidence type="ECO:0000313" key="6">
    <source>
        <dbReference type="Proteomes" id="UP000249645"/>
    </source>
</evidence>
<dbReference type="InterPro" id="IPR057326">
    <property type="entry name" value="KR_dom"/>
</dbReference>
<protein>
    <submittedName>
        <fullName evidence="5">Short chain dehydrogenase</fullName>
    </submittedName>
</protein>
<accession>A0A2W5EZ36</accession>
<evidence type="ECO:0000256" key="2">
    <source>
        <dbReference type="ARBA" id="ARBA00023002"/>
    </source>
</evidence>
<dbReference type="PANTHER" id="PTHR44196">
    <property type="entry name" value="DEHYDROGENASE/REDUCTASE SDR FAMILY MEMBER 7B"/>
    <property type="match status" value="1"/>
</dbReference>
<keyword evidence="2" id="KW-0560">Oxidoreductase</keyword>
<evidence type="ECO:0000256" key="3">
    <source>
        <dbReference type="RuleBase" id="RU000363"/>
    </source>
</evidence>
<dbReference type="EMBL" id="QFOI01000219">
    <property type="protein sequence ID" value="PZP46580.1"/>
    <property type="molecule type" value="Genomic_DNA"/>
</dbReference>
<dbReference type="Proteomes" id="UP000249645">
    <property type="component" value="Unassembled WGS sequence"/>
</dbReference>
<sequence>MGFFTDKVVVVTGGTEGIGRAFVDALIKAGAKVATCSRNYDKLYALQMKYSQQYLMIHRADLGYEADCKRLIELTIKTYGHIDVLINNAGISMRAMFEDLELETLRKVMDVNFWAAVACTKYALPYLKQSNGIIVGMSSIAGFRGLPGRTGYSASKFALNGWMEALRTELLESGVHVMWACPGFTTSNIRNVALNKDARPEAESLMNEGKMMSAEECVALILKAIEKKKRTLIMTFQGKETVWLNKLFPAWADRLVRKFYFKDNILIK</sequence>
<evidence type="ECO:0000256" key="1">
    <source>
        <dbReference type="ARBA" id="ARBA00006484"/>
    </source>
</evidence>
<dbReference type="GO" id="GO:0016020">
    <property type="term" value="C:membrane"/>
    <property type="evidence" value="ECO:0007669"/>
    <property type="project" value="TreeGrafter"/>
</dbReference>
<dbReference type="PROSITE" id="PS00061">
    <property type="entry name" value="ADH_SHORT"/>
    <property type="match status" value="1"/>
</dbReference>
<comment type="caution">
    <text evidence="5">The sequence shown here is derived from an EMBL/GenBank/DDBJ whole genome shotgun (WGS) entry which is preliminary data.</text>
</comment>
<evidence type="ECO:0000313" key="5">
    <source>
        <dbReference type="EMBL" id="PZP46580.1"/>
    </source>
</evidence>
<dbReference type="Pfam" id="PF00106">
    <property type="entry name" value="adh_short"/>
    <property type="match status" value="1"/>
</dbReference>
<comment type="similarity">
    <text evidence="1 3">Belongs to the short-chain dehydrogenases/reductases (SDR) family.</text>
</comment>
<dbReference type="GO" id="GO:0016491">
    <property type="term" value="F:oxidoreductase activity"/>
    <property type="evidence" value="ECO:0007669"/>
    <property type="project" value="UniProtKB-KW"/>
</dbReference>